<dbReference type="Proteomes" id="UP000198282">
    <property type="component" value="Unassembled WGS sequence"/>
</dbReference>
<reference evidence="1 2" key="1">
    <citation type="submission" date="2017-06" db="EMBL/GenBank/DDBJ databases">
        <authorList>
            <person name="Kim H.J."/>
            <person name="Triplett B.A."/>
        </authorList>
    </citation>
    <scope>NUCLEOTIDE SEQUENCE [LARGE SCALE GENOMIC DNA]</scope>
    <source>
        <strain evidence="1 2">CGMCC 4.2132</strain>
    </source>
</reference>
<organism evidence="1 2">
    <name type="scientific">Streptosporangium subroseum</name>
    <dbReference type="NCBI Taxonomy" id="106412"/>
    <lineage>
        <taxon>Bacteria</taxon>
        <taxon>Bacillati</taxon>
        <taxon>Actinomycetota</taxon>
        <taxon>Actinomycetes</taxon>
        <taxon>Streptosporangiales</taxon>
        <taxon>Streptosporangiaceae</taxon>
        <taxon>Streptosporangium</taxon>
    </lineage>
</organism>
<dbReference type="Pfam" id="PF07081">
    <property type="entry name" value="DUF1349"/>
    <property type="match status" value="1"/>
</dbReference>
<keyword evidence="2" id="KW-1185">Reference proteome</keyword>
<dbReference type="InterPro" id="IPR009784">
    <property type="entry name" value="DUF1349"/>
</dbReference>
<dbReference type="PANTHER" id="PTHR35332">
    <property type="entry name" value="REGULATION OF ENOLASE PROTEIN 1"/>
    <property type="match status" value="1"/>
</dbReference>
<dbReference type="InterPro" id="IPR013320">
    <property type="entry name" value="ConA-like_dom_sf"/>
</dbReference>
<evidence type="ECO:0008006" key="3">
    <source>
        <dbReference type="Google" id="ProtNLM"/>
    </source>
</evidence>
<protein>
    <recommendedName>
        <fullName evidence="3">Regulation of enolase protein 1, concanavalin A-like superfamily</fullName>
    </recommendedName>
</protein>
<dbReference type="AlphaFoldDB" id="A0A239EBW8"/>
<evidence type="ECO:0000313" key="1">
    <source>
        <dbReference type="EMBL" id="SNS41434.1"/>
    </source>
</evidence>
<dbReference type="RefSeq" id="WP_089207275.1">
    <property type="nucleotide sequence ID" value="NZ_FZOD01000009.1"/>
</dbReference>
<gene>
    <name evidence="1" type="ORF">SAMN05216276_100940</name>
</gene>
<accession>A0A239EBW8</accession>
<dbReference type="SUPFAM" id="SSF49899">
    <property type="entry name" value="Concanavalin A-like lectins/glucanases"/>
    <property type="match status" value="1"/>
</dbReference>
<dbReference type="OrthoDB" id="9808724at2"/>
<name>A0A239EBW8_9ACTN</name>
<dbReference type="Gene3D" id="2.60.120.200">
    <property type="match status" value="1"/>
</dbReference>
<dbReference type="EMBL" id="FZOD01000009">
    <property type="protein sequence ID" value="SNS41434.1"/>
    <property type="molecule type" value="Genomic_DNA"/>
</dbReference>
<proteinExistence type="predicted"/>
<evidence type="ECO:0000313" key="2">
    <source>
        <dbReference type="Proteomes" id="UP000198282"/>
    </source>
</evidence>
<dbReference type="PANTHER" id="PTHR35332:SF2">
    <property type="entry name" value="REGULATION OF ENOLASE PROTEIN 1"/>
    <property type="match status" value="1"/>
</dbReference>
<sequence length="208" mass="22356">MAIAWNVPGLPFTLSPSSEAAWTIAGTPATVTASAAPHSDIFIDPGAGTQLNAESMLNAATLLGVPPDGDFQFSARVTVEFASTYDAGVLLLWIDDRHWGKLCFEFSPDGEPMIVSVVARGVADDANAFVVDGRTVWLRVSRIDHTFAYHASLDGKTWRMIRFFAIDGTSTPAAIGFEAQSPTGDGCVVVFDDIRFTRERLGELRDGS</sequence>